<sequence length="67" mass="7886">MTELIITDNSAETLKIRFDLERYVLIRKDKLFAMPEWRSITTTILNPREAGAVRNFIDKCEKERGNN</sequence>
<comment type="caution">
    <text evidence="1">The sequence shown here is derived from an EMBL/GenBank/DDBJ whole genome shotgun (WGS) entry which is preliminary data.</text>
</comment>
<gene>
    <name evidence="1" type="ORF">S01H4_21538</name>
</gene>
<protein>
    <submittedName>
        <fullName evidence="1">Uncharacterized protein</fullName>
    </submittedName>
</protein>
<proteinExistence type="predicted"/>
<reference evidence="1" key="1">
    <citation type="journal article" date="2014" name="Front. Microbiol.">
        <title>High frequency of phylogenetically diverse reductive dehalogenase-homologous genes in deep subseafloor sedimentary metagenomes.</title>
        <authorList>
            <person name="Kawai M."/>
            <person name="Futagami T."/>
            <person name="Toyoda A."/>
            <person name="Takaki Y."/>
            <person name="Nishi S."/>
            <person name="Hori S."/>
            <person name="Arai W."/>
            <person name="Tsubouchi T."/>
            <person name="Morono Y."/>
            <person name="Uchiyama I."/>
            <person name="Ito T."/>
            <person name="Fujiyama A."/>
            <person name="Inagaki F."/>
            <person name="Takami H."/>
        </authorList>
    </citation>
    <scope>NUCLEOTIDE SEQUENCE</scope>
    <source>
        <strain evidence="1">Expedition CK06-06</strain>
    </source>
</reference>
<accession>X1B984</accession>
<dbReference type="AlphaFoldDB" id="X1B984"/>
<dbReference type="EMBL" id="BART01009770">
    <property type="protein sequence ID" value="GAG80708.1"/>
    <property type="molecule type" value="Genomic_DNA"/>
</dbReference>
<organism evidence="1">
    <name type="scientific">marine sediment metagenome</name>
    <dbReference type="NCBI Taxonomy" id="412755"/>
    <lineage>
        <taxon>unclassified sequences</taxon>
        <taxon>metagenomes</taxon>
        <taxon>ecological metagenomes</taxon>
    </lineage>
</organism>
<evidence type="ECO:0000313" key="1">
    <source>
        <dbReference type="EMBL" id="GAG80708.1"/>
    </source>
</evidence>
<name>X1B984_9ZZZZ</name>